<accession>A0A367ZMN9</accession>
<name>A0A367ZMN9_9BACT</name>
<sequence>MTMVEALVMVVVGVILLMAMQTFFSNTLRTTLKGTDSLETIRAASVLLSQFGKDVAAAGAVICHGPGPGPQIERIPIGGSFSPGAISLCNTIEMAAPIGTITYSFSPTDSYVTRRVSSATAPLQERQFALPRLKEFGVAYVQKEFSPFTTGAPYPVPQSHVLLRIKLSSDDPRFPARELSLSSFFISSQMKATDWNYYVNIP</sequence>
<protein>
    <recommendedName>
        <fullName evidence="4">Type IV fimbrial biogenesis protein PilW</fullName>
    </recommendedName>
</protein>
<comment type="caution">
    <text evidence="2">The sequence shown here is derived from an EMBL/GenBank/DDBJ whole genome shotgun (WGS) entry which is preliminary data.</text>
</comment>
<evidence type="ECO:0000256" key="1">
    <source>
        <dbReference type="SAM" id="Phobius"/>
    </source>
</evidence>
<evidence type="ECO:0000313" key="2">
    <source>
        <dbReference type="EMBL" id="RCK79019.1"/>
    </source>
</evidence>
<organism evidence="2 3">
    <name type="scientific">Candidatus Ozemobacter sibiricus</name>
    <dbReference type="NCBI Taxonomy" id="2268124"/>
    <lineage>
        <taxon>Bacteria</taxon>
        <taxon>Candidatus Ozemobacteria</taxon>
        <taxon>Candidatus Ozemobacterales</taxon>
        <taxon>Candidatus Ozemobacteraceae</taxon>
        <taxon>Candidatus Ozemobacter</taxon>
    </lineage>
</organism>
<dbReference type="AlphaFoldDB" id="A0A367ZMN9"/>
<proteinExistence type="predicted"/>
<keyword evidence="1" id="KW-1133">Transmembrane helix</keyword>
<feature type="transmembrane region" description="Helical" evidence="1">
    <location>
        <begin position="6"/>
        <end position="24"/>
    </location>
</feature>
<dbReference type="EMBL" id="QOQW01000016">
    <property type="protein sequence ID" value="RCK79019.1"/>
    <property type="molecule type" value="Genomic_DNA"/>
</dbReference>
<keyword evidence="1" id="KW-0472">Membrane</keyword>
<reference evidence="2 3" key="1">
    <citation type="submission" date="2018-05" db="EMBL/GenBank/DDBJ databases">
        <title>A metagenomic window into the 2 km-deep terrestrial subsurface aquifer revealed taxonomically and functionally diverse microbial community comprising novel uncultured bacterial lineages.</title>
        <authorList>
            <person name="Kadnikov V.V."/>
            <person name="Mardanov A.V."/>
            <person name="Beletsky A.V."/>
            <person name="Banks D."/>
            <person name="Pimenov N.V."/>
            <person name="Frank Y.A."/>
            <person name="Karnachuk O.V."/>
            <person name="Ravin N.V."/>
        </authorList>
    </citation>
    <scope>NUCLEOTIDE SEQUENCE [LARGE SCALE GENOMIC DNA]</scope>
    <source>
        <strain evidence="2">BY5</strain>
    </source>
</reference>
<evidence type="ECO:0000313" key="3">
    <source>
        <dbReference type="Proteomes" id="UP000252355"/>
    </source>
</evidence>
<keyword evidence="1" id="KW-0812">Transmembrane</keyword>
<evidence type="ECO:0008006" key="4">
    <source>
        <dbReference type="Google" id="ProtNLM"/>
    </source>
</evidence>
<dbReference type="Proteomes" id="UP000252355">
    <property type="component" value="Unassembled WGS sequence"/>
</dbReference>
<gene>
    <name evidence="2" type="ORF">OZSIB_0361</name>
</gene>